<dbReference type="PANTHER" id="PTHR43297">
    <property type="entry name" value="OLIGOPEPTIDE TRANSPORT ATP-BINDING PROTEIN APPD"/>
    <property type="match status" value="1"/>
</dbReference>
<comment type="caution">
    <text evidence="17">The sequence shown here is derived from an EMBL/GenBank/DDBJ whole genome shotgun (WGS) entry which is preliminary data.</text>
</comment>
<dbReference type="Proteomes" id="UP000751852">
    <property type="component" value="Unassembled WGS sequence"/>
</dbReference>
<dbReference type="GO" id="GO:0005524">
    <property type="term" value="F:ATP binding"/>
    <property type="evidence" value="ECO:0007669"/>
    <property type="project" value="UniProtKB-KW"/>
</dbReference>
<dbReference type="EMBL" id="JABANU010000004">
    <property type="protein sequence ID" value="MBI5974446.1"/>
    <property type="molecule type" value="Genomic_DNA"/>
</dbReference>
<comment type="subunit">
    <text evidence="12">The complex is composed of two ATP-binding proteins (NikD and NikE), two transmembrane proteins (NikB and NikC) and a solute-binding protein (NikA).</text>
</comment>
<dbReference type="RefSeq" id="WP_198617278.1">
    <property type="nucleotide sequence ID" value="NZ_JABANU010000004.1"/>
</dbReference>
<dbReference type="SMART" id="SM00382">
    <property type="entry name" value="AAA"/>
    <property type="match status" value="1"/>
</dbReference>
<evidence type="ECO:0000256" key="8">
    <source>
        <dbReference type="ARBA" id="ARBA00022967"/>
    </source>
</evidence>
<accession>A0ABS0T6S4</accession>
<dbReference type="PROSITE" id="PS50893">
    <property type="entry name" value="ABC_TRANSPORTER_2"/>
    <property type="match status" value="1"/>
</dbReference>
<evidence type="ECO:0000256" key="9">
    <source>
        <dbReference type="ARBA" id="ARBA00023065"/>
    </source>
</evidence>
<keyword evidence="7 17" id="KW-0067">ATP-binding</keyword>
<keyword evidence="8" id="KW-1278">Translocase</keyword>
<feature type="domain" description="ABC transporter" evidence="16">
    <location>
        <begin position="5"/>
        <end position="245"/>
    </location>
</feature>
<dbReference type="InterPro" id="IPR003439">
    <property type="entry name" value="ABC_transporter-like_ATP-bd"/>
</dbReference>
<evidence type="ECO:0000256" key="3">
    <source>
        <dbReference type="ARBA" id="ARBA00022448"/>
    </source>
</evidence>
<evidence type="ECO:0000256" key="1">
    <source>
        <dbReference type="ARBA" id="ARBA00004202"/>
    </source>
</evidence>
<evidence type="ECO:0000313" key="18">
    <source>
        <dbReference type="Proteomes" id="UP000751852"/>
    </source>
</evidence>
<evidence type="ECO:0000256" key="11">
    <source>
        <dbReference type="ARBA" id="ARBA00023136"/>
    </source>
</evidence>
<sequence length="258" mass="28891">MNKLLDIQGLTIQSGTKQIVDRINLAVYKEKVNVLIGESGSGKSLTVKAILDALPTSVHASMDEMRFKGETVQSVRGLLGRHIGYISQDYTHSFNAHMTIGKQLVAIYREHYRVSHTEALQKVKQALGWVELSDIDMMKRYRFSLSGGQLERVLIASVMMLEPSLIIADEPTASLDVVTGHHIMKLLQHLAESHGVTLLIITHNLSHVQTFSDYINVMKDGHIIDYGHLSHFKTDAVSAYTQALFQRRSRLKRGDTDA</sequence>
<keyword evidence="3" id="KW-0813">Transport</keyword>
<dbReference type="InterPro" id="IPR003593">
    <property type="entry name" value="AAA+_ATPase"/>
</dbReference>
<reference evidence="17 18" key="1">
    <citation type="submission" date="2020-04" db="EMBL/GenBank/DDBJ databases">
        <title>Staphylococcus species from domestic dog.</title>
        <authorList>
            <person name="Paterson G.K."/>
        </authorList>
    </citation>
    <scope>NUCLEOTIDE SEQUENCE [LARGE SCALE GENOMIC DNA]</scope>
    <source>
        <strain evidence="17 18">H16/1A</strain>
    </source>
</reference>
<evidence type="ECO:0000256" key="15">
    <source>
        <dbReference type="ARBA" id="ARBA00048610"/>
    </source>
</evidence>
<keyword evidence="11" id="KW-0472">Membrane</keyword>
<protein>
    <recommendedName>
        <fullName evidence="14">Nickel import system ATP-binding protein NikD</fullName>
        <ecNumber evidence="13">7.2.2.11</ecNumber>
    </recommendedName>
</protein>
<name>A0ABS0T6S4_9STAP</name>
<proteinExistence type="inferred from homology"/>
<dbReference type="Pfam" id="PF00005">
    <property type="entry name" value="ABC_tran"/>
    <property type="match status" value="1"/>
</dbReference>
<dbReference type="InterPro" id="IPR050388">
    <property type="entry name" value="ABC_Ni/Peptide_Import"/>
</dbReference>
<evidence type="ECO:0000256" key="7">
    <source>
        <dbReference type="ARBA" id="ARBA00022840"/>
    </source>
</evidence>
<evidence type="ECO:0000256" key="12">
    <source>
        <dbReference type="ARBA" id="ARBA00038669"/>
    </source>
</evidence>
<keyword evidence="4" id="KW-1003">Cell membrane</keyword>
<dbReference type="SUPFAM" id="SSF52540">
    <property type="entry name" value="P-loop containing nucleoside triphosphate hydrolases"/>
    <property type="match status" value="1"/>
</dbReference>
<evidence type="ECO:0000256" key="10">
    <source>
        <dbReference type="ARBA" id="ARBA00023112"/>
    </source>
</evidence>
<keyword evidence="5" id="KW-0533">Nickel</keyword>
<dbReference type="PANTHER" id="PTHR43297:SF13">
    <property type="entry name" value="NICKEL ABC TRANSPORTER, ATP-BINDING PROTEIN"/>
    <property type="match status" value="1"/>
</dbReference>
<keyword evidence="9" id="KW-0406">Ion transport</keyword>
<evidence type="ECO:0000256" key="14">
    <source>
        <dbReference type="ARBA" id="ARBA00044143"/>
    </source>
</evidence>
<evidence type="ECO:0000256" key="13">
    <source>
        <dbReference type="ARBA" id="ARBA00039098"/>
    </source>
</evidence>
<evidence type="ECO:0000256" key="6">
    <source>
        <dbReference type="ARBA" id="ARBA00022741"/>
    </source>
</evidence>
<keyword evidence="10" id="KW-0921">Nickel transport</keyword>
<gene>
    <name evidence="17" type="ORF">HHH54_02385</name>
</gene>
<dbReference type="EC" id="7.2.2.11" evidence="13"/>
<evidence type="ECO:0000256" key="4">
    <source>
        <dbReference type="ARBA" id="ARBA00022475"/>
    </source>
</evidence>
<keyword evidence="18" id="KW-1185">Reference proteome</keyword>
<evidence type="ECO:0000259" key="16">
    <source>
        <dbReference type="PROSITE" id="PS50893"/>
    </source>
</evidence>
<dbReference type="InterPro" id="IPR027417">
    <property type="entry name" value="P-loop_NTPase"/>
</dbReference>
<comment type="similarity">
    <text evidence="2">Belongs to the ABC transporter superfamily.</text>
</comment>
<evidence type="ECO:0000313" key="17">
    <source>
        <dbReference type="EMBL" id="MBI5974446.1"/>
    </source>
</evidence>
<comment type="catalytic activity">
    <reaction evidence="15">
        <text>Ni(2+)(out) + ATP + H2O = Ni(2+)(in) + ADP + phosphate + H(+)</text>
        <dbReference type="Rhea" id="RHEA:15557"/>
        <dbReference type="ChEBI" id="CHEBI:15377"/>
        <dbReference type="ChEBI" id="CHEBI:15378"/>
        <dbReference type="ChEBI" id="CHEBI:30616"/>
        <dbReference type="ChEBI" id="CHEBI:43474"/>
        <dbReference type="ChEBI" id="CHEBI:49786"/>
        <dbReference type="ChEBI" id="CHEBI:456216"/>
        <dbReference type="EC" id="7.2.2.11"/>
    </reaction>
    <physiologicalReaction direction="left-to-right" evidence="15">
        <dbReference type="Rhea" id="RHEA:15558"/>
    </physiologicalReaction>
</comment>
<dbReference type="Gene3D" id="3.40.50.300">
    <property type="entry name" value="P-loop containing nucleotide triphosphate hydrolases"/>
    <property type="match status" value="1"/>
</dbReference>
<comment type="subcellular location">
    <subcellularLocation>
        <location evidence="1">Cell membrane</location>
        <topology evidence="1">Peripheral membrane protein</topology>
    </subcellularLocation>
</comment>
<evidence type="ECO:0000256" key="5">
    <source>
        <dbReference type="ARBA" id="ARBA00022596"/>
    </source>
</evidence>
<keyword evidence="6" id="KW-0547">Nucleotide-binding</keyword>
<organism evidence="17 18">
    <name type="scientific">Staphylococcus canis</name>
    <dbReference type="NCBI Taxonomy" id="2724942"/>
    <lineage>
        <taxon>Bacteria</taxon>
        <taxon>Bacillati</taxon>
        <taxon>Bacillota</taxon>
        <taxon>Bacilli</taxon>
        <taxon>Bacillales</taxon>
        <taxon>Staphylococcaceae</taxon>
        <taxon>Staphylococcus</taxon>
    </lineage>
</organism>
<evidence type="ECO:0000256" key="2">
    <source>
        <dbReference type="ARBA" id="ARBA00005417"/>
    </source>
</evidence>